<organism evidence="2 3">
    <name type="scientific">Brachionus plicatilis</name>
    <name type="common">Marine rotifer</name>
    <name type="synonym">Brachionus muelleri</name>
    <dbReference type="NCBI Taxonomy" id="10195"/>
    <lineage>
        <taxon>Eukaryota</taxon>
        <taxon>Metazoa</taxon>
        <taxon>Spiralia</taxon>
        <taxon>Gnathifera</taxon>
        <taxon>Rotifera</taxon>
        <taxon>Eurotatoria</taxon>
        <taxon>Monogononta</taxon>
        <taxon>Pseudotrocha</taxon>
        <taxon>Ploima</taxon>
        <taxon>Brachionidae</taxon>
        <taxon>Brachionus</taxon>
    </lineage>
</organism>
<name>A0A3M7SVU8_BRAPC</name>
<sequence>MIEDIKKIVMKCSTCQRNGKPVKNYHPALATDVSNAFKRVCVDLVLGLSESDEGYVGVMIIVEFLTKYPFAKPIRKKECNLFGPFEELLSDQGKEFCNQIMDELSKNIGFNHITTSAYNPRTNGITERFNQTLIEAFRKLSEANIRKWHVYLPYVLMAYRSRIHNSTGFSPYELLFGRKMIPFTNWREDNDESQAILKRSEEIRNLIDNVHPEAA</sequence>
<keyword evidence="3" id="KW-1185">Reference proteome</keyword>
<dbReference type="AlphaFoldDB" id="A0A3M7SVU8"/>
<accession>A0A3M7SVU8</accession>
<comment type="caution">
    <text evidence="2">The sequence shown here is derived from an EMBL/GenBank/DDBJ whole genome shotgun (WGS) entry which is preliminary data.</text>
</comment>
<dbReference type="STRING" id="10195.A0A3M7SVU8"/>
<evidence type="ECO:0000313" key="3">
    <source>
        <dbReference type="Proteomes" id="UP000276133"/>
    </source>
</evidence>
<dbReference type="OrthoDB" id="115183at2759"/>
<dbReference type="Gene3D" id="3.30.420.10">
    <property type="entry name" value="Ribonuclease H-like superfamily/Ribonuclease H"/>
    <property type="match status" value="1"/>
</dbReference>
<dbReference type="InterPro" id="IPR001584">
    <property type="entry name" value="Integrase_cat-core"/>
</dbReference>
<gene>
    <name evidence="2" type="ORF">BpHYR1_040788</name>
</gene>
<dbReference type="Proteomes" id="UP000276133">
    <property type="component" value="Unassembled WGS sequence"/>
</dbReference>
<dbReference type="GO" id="GO:0003676">
    <property type="term" value="F:nucleic acid binding"/>
    <property type="evidence" value="ECO:0007669"/>
    <property type="project" value="InterPro"/>
</dbReference>
<dbReference type="InterPro" id="IPR036397">
    <property type="entry name" value="RNaseH_sf"/>
</dbReference>
<protein>
    <submittedName>
        <fullName evidence="2">Gag-pol fusion</fullName>
    </submittedName>
</protein>
<dbReference type="InterPro" id="IPR050951">
    <property type="entry name" value="Retrovirus_Pol_polyprotein"/>
</dbReference>
<dbReference type="SUPFAM" id="SSF53098">
    <property type="entry name" value="Ribonuclease H-like"/>
    <property type="match status" value="1"/>
</dbReference>
<dbReference type="GO" id="GO:0015074">
    <property type="term" value="P:DNA integration"/>
    <property type="evidence" value="ECO:0007669"/>
    <property type="project" value="InterPro"/>
</dbReference>
<reference evidence="2 3" key="1">
    <citation type="journal article" date="2018" name="Sci. Rep.">
        <title>Genomic signatures of local adaptation to the degree of environmental predictability in rotifers.</title>
        <authorList>
            <person name="Franch-Gras L."/>
            <person name="Hahn C."/>
            <person name="Garcia-Roger E.M."/>
            <person name="Carmona M.J."/>
            <person name="Serra M."/>
            <person name="Gomez A."/>
        </authorList>
    </citation>
    <scope>NUCLEOTIDE SEQUENCE [LARGE SCALE GENOMIC DNA]</scope>
    <source>
        <strain evidence="2">HYR1</strain>
    </source>
</reference>
<dbReference type="PROSITE" id="PS50994">
    <property type="entry name" value="INTEGRASE"/>
    <property type="match status" value="1"/>
</dbReference>
<evidence type="ECO:0000259" key="1">
    <source>
        <dbReference type="PROSITE" id="PS50994"/>
    </source>
</evidence>
<feature type="domain" description="Integrase catalytic" evidence="1">
    <location>
        <begin position="17"/>
        <end position="179"/>
    </location>
</feature>
<dbReference type="EMBL" id="REGN01000694">
    <property type="protein sequence ID" value="RNA39954.1"/>
    <property type="molecule type" value="Genomic_DNA"/>
</dbReference>
<evidence type="ECO:0000313" key="2">
    <source>
        <dbReference type="EMBL" id="RNA39954.1"/>
    </source>
</evidence>
<proteinExistence type="predicted"/>
<dbReference type="InterPro" id="IPR012337">
    <property type="entry name" value="RNaseH-like_sf"/>
</dbReference>
<dbReference type="PANTHER" id="PTHR37984:SF15">
    <property type="entry name" value="INTEGRASE CATALYTIC DOMAIN-CONTAINING PROTEIN"/>
    <property type="match status" value="1"/>
</dbReference>
<dbReference type="PANTHER" id="PTHR37984">
    <property type="entry name" value="PROTEIN CBG26694"/>
    <property type="match status" value="1"/>
</dbReference>